<evidence type="ECO:0000256" key="8">
    <source>
        <dbReference type="PROSITE-ProRule" id="PRU10060"/>
    </source>
</evidence>
<dbReference type="STRING" id="4081.A0A3Q7GIE9"/>
<dbReference type="AlphaFoldDB" id="A0A3Q7GIE9"/>
<comment type="catalytic activity">
    <reaction evidence="1 9">
        <text>Endohydrolysis of (1-&gt;4)-beta-D-glucosidic linkages in cellulose, lichenin and cereal beta-D-glucans.</text>
        <dbReference type="EC" id="3.2.1.4"/>
    </reaction>
</comment>
<reference evidence="11" key="2">
    <citation type="submission" date="2019-01" db="UniProtKB">
        <authorList>
            <consortium name="EnsemblPlants"/>
        </authorList>
    </citation>
    <scope>IDENTIFICATION</scope>
    <source>
        <strain evidence="11">cv. Heinz 1706</strain>
    </source>
</reference>
<name>A0A3Q7GIE9_SOLLC</name>
<keyword evidence="4 9" id="KW-0136">Cellulose degradation</keyword>
<organism evidence="11">
    <name type="scientific">Solanum lycopersicum</name>
    <name type="common">Tomato</name>
    <name type="synonym">Lycopersicon esculentum</name>
    <dbReference type="NCBI Taxonomy" id="4081"/>
    <lineage>
        <taxon>Eukaryota</taxon>
        <taxon>Viridiplantae</taxon>
        <taxon>Streptophyta</taxon>
        <taxon>Embryophyta</taxon>
        <taxon>Tracheophyta</taxon>
        <taxon>Spermatophyta</taxon>
        <taxon>Magnoliopsida</taxon>
        <taxon>eudicotyledons</taxon>
        <taxon>Gunneridae</taxon>
        <taxon>Pentapetalae</taxon>
        <taxon>asterids</taxon>
        <taxon>lamiids</taxon>
        <taxon>Solanales</taxon>
        <taxon>Solanaceae</taxon>
        <taxon>Solanoideae</taxon>
        <taxon>Solaneae</taxon>
        <taxon>Solanum</taxon>
        <taxon>Solanum subgen. Lycopersicon</taxon>
    </lineage>
</organism>
<dbReference type="Gene3D" id="1.50.10.10">
    <property type="match status" value="1"/>
</dbReference>
<dbReference type="PANTHER" id="PTHR22298">
    <property type="entry name" value="ENDO-1,4-BETA-GLUCANASE"/>
    <property type="match status" value="1"/>
</dbReference>
<proteinExistence type="inferred from homology"/>
<dbReference type="GO" id="GO:0008810">
    <property type="term" value="F:cellulase activity"/>
    <property type="evidence" value="ECO:0007669"/>
    <property type="project" value="UniProtKB-EC"/>
</dbReference>
<keyword evidence="12" id="KW-1185">Reference proteome</keyword>
<dbReference type="Gramene" id="Solyc05g025730.2.1">
    <property type="protein sequence ID" value="Solyc05g025730.2.1"/>
    <property type="gene ID" value="Solyc05g025730.2"/>
</dbReference>
<dbReference type="InterPro" id="IPR008928">
    <property type="entry name" value="6-hairpin_glycosidase_sf"/>
</dbReference>
<dbReference type="InterPro" id="IPR001701">
    <property type="entry name" value="Glyco_hydro_9"/>
</dbReference>
<dbReference type="InParanoid" id="A0A3Q7GIE9"/>
<dbReference type="InterPro" id="IPR033126">
    <property type="entry name" value="Glyco_hydro_9_Asp/Glu_AS"/>
</dbReference>
<dbReference type="Proteomes" id="UP000004994">
    <property type="component" value="Chromosome 5"/>
</dbReference>
<sequence>MESITHLFLTCSKVASFMEEVGTLSQIFSLCWILDFGIIRHCGHCRSLRHRITCFAQDCLLQRLGDPTVYHVYREKNKLVDSLAVLDFYNRGSIPTVWTTTFSSPPPSTLVVLCADKQEEEFLRRINIASAHSSSMYIHGSPSSFSSAPVMDAIQGYSRKASDPNLFTCSLIGGPDAYDNFTDRTDNYDQTEPATYNNALFISMLARLHSGNNGYNQLLP</sequence>
<evidence type="ECO:0000256" key="5">
    <source>
        <dbReference type="ARBA" id="ARBA00023277"/>
    </source>
</evidence>
<dbReference type="InterPro" id="IPR012341">
    <property type="entry name" value="6hp_glycosidase-like_sf"/>
</dbReference>
<evidence type="ECO:0000313" key="11">
    <source>
        <dbReference type="EnsemblPlants" id="Solyc05g025730.2.1"/>
    </source>
</evidence>
<keyword evidence="5 8" id="KW-0119">Carbohydrate metabolism</keyword>
<feature type="active site" evidence="8">
    <location>
        <position position="183"/>
    </location>
</feature>
<keyword evidence="6 8" id="KW-0326">Glycosidase</keyword>
<keyword evidence="7 8" id="KW-0624">Polysaccharide degradation</keyword>
<dbReference type="Pfam" id="PF00759">
    <property type="entry name" value="Glyco_hydro_9"/>
    <property type="match status" value="1"/>
</dbReference>
<dbReference type="EC" id="3.2.1.4" evidence="9"/>
<evidence type="ECO:0000256" key="1">
    <source>
        <dbReference type="ARBA" id="ARBA00000966"/>
    </source>
</evidence>
<feature type="domain" description="Glycoside hydrolase family 9" evidence="10">
    <location>
        <begin position="136"/>
        <end position="205"/>
    </location>
</feature>
<evidence type="ECO:0000256" key="9">
    <source>
        <dbReference type="RuleBase" id="RU361166"/>
    </source>
</evidence>
<evidence type="ECO:0000259" key="10">
    <source>
        <dbReference type="Pfam" id="PF00759"/>
    </source>
</evidence>
<evidence type="ECO:0000256" key="2">
    <source>
        <dbReference type="ARBA" id="ARBA00007072"/>
    </source>
</evidence>
<feature type="active site" evidence="8">
    <location>
        <position position="192"/>
    </location>
</feature>
<dbReference type="SUPFAM" id="SSF48208">
    <property type="entry name" value="Six-hairpin glycosidases"/>
    <property type="match status" value="1"/>
</dbReference>
<evidence type="ECO:0000313" key="12">
    <source>
        <dbReference type="Proteomes" id="UP000004994"/>
    </source>
</evidence>
<evidence type="ECO:0000256" key="4">
    <source>
        <dbReference type="ARBA" id="ARBA00023001"/>
    </source>
</evidence>
<reference evidence="11" key="1">
    <citation type="journal article" date="2012" name="Nature">
        <title>The tomato genome sequence provides insights into fleshy fruit evolution.</title>
        <authorList>
            <consortium name="Tomato Genome Consortium"/>
        </authorList>
    </citation>
    <scope>NUCLEOTIDE SEQUENCE [LARGE SCALE GENOMIC DNA]</scope>
    <source>
        <strain evidence="11">cv. Heinz 1706</strain>
    </source>
</reference>
<accession>A0A3Q7GIE9</accession>
<dbReference type="PaxDb" id="4081-Solyc05g025730.1.1"/>
<dbReference type="GO" id="GO:0030245">
    <property type="term" value="P:cellulose catabolic process"/>
    <property type="evidence" value="ECO:0007669"/>
    <property type="project" value="UniProtKB-KW"/>
</dbReference>
<dbReference type="PROSITE" id="PS00698">
    <property type="entry name" value="GH9_3"/>
    <property type="match status" value="1"/>
</dbReference>
<evidence type="ECO:0000256" key="3">
    <source>
        <dbReference type="ARBA" id="ARBA00022801"/>
    </source>
</evidence>
<dbReference type="EnsemblPlants" id="Solyc05g025730.2.1">
    <property type="protein sequence ID" value="Solyc05g025730.2.1"/>
    <property type="gene ID" value="Solyc05g025730.2"/>
</dbReference>
<evidence type="ECO:0000256" key="6">
    <source>
        <dbReference type="ARBA" id="ARBA00023295"/>
    </source>
</evidence>
<comment type="similarity">
    <text evidence="2 8 9">Belongs to the glycosyl hydrolase 9 (cellulase E) family.</text>
</comment>
<evidence type="ECO:0000256" key="7">
    <source>
        <dbReference type="ARBA" id="ARBA00023326"/>
    </source>
</evidence>
<keyword evidence="3 8" id="KW-0378">Hydrolase</keyword>
<protein>
    <recommendedName>
        <fullName evidence="9">Endoglucanase</fullName>
        <ecNumber evidence="9">3.2.1.4</ecNumber>
    </recommendedName>
</protein>